<organism evidence="4 5">
    <name type="scientific">Saccharomonospora amisosensis</name>
    <dbReference type="NCBI Taxonomy" id="1128677"/>
    <lineage>
        <taxon>Bacteria</taxon>
        <taxon>Bacillati</taxon>
        <taxon>Actinomycetota</taxon>
        <taxon>Actinomycetes</taxon>
        <taxon>Pseudonocardiales</taxon>
        <taxon>Pseudonocardiaceae</taxon>
        <taxon>Saccharomonospora</taxon>
    </lineage>
</organism>
<feature type="domain" description="GFO/IDH/MocA-like oxidoreductase" evidence="3">
    <location>
        <begin position="162"/>
        <end position="240"/>
    </location>
</feature>
<dbReference type="SUPFAM" id="SSF55347">
    <property type="entry name" value="Glyceraldehyde-3-phosphate dehydrogenase-like, C-terminal domain"/>
    <property type="match status" value="1"/>
</dbReference>
<proteinExistence type="predicted"/>
<reference evidence="4 5" key="1">
    <citation type="submission" date="2020-03" db="EMBL/GenBank/DDBJ databases">
        <title>Sequencing the genomes of 1000 actinobacteria strains.</title>
        <authorList>
            <person name="Klenk H.-P."/>
        </authorList>
    </citation>
    <scope>NUCLEOTIDE SEQUENCE [LARGE SCALE GENOMIC DNA]</scope>
    <source>
        <strain evidence="4 5">DSM 45685</strain>
    </source>
</reference>
<keyword evidence="5" id="KW-1185">Reference proteome</keyword>
<dbReference type="RefSeq" id="WP_167177352.1">
    <property type="nucleotide sequence ID" value="NZ_JAAOYM010000003.1"/>
</dbReference>
<dbReference type="InterPro" id="IPR036291">
    <property type="entry name" value="NAD(P)-bd_dom_sf"/>
</dbReference>
<gene>
    <name evidence="4" type="ORF">FHU38_005263</name>
</gene>
<dbReference type="AlphaFoldDB" id="A0A7X5UVG1"/>
<dbReference type="GO" id="GO:0016491">
    <property type="term" value="F:oxidoreductase activity"/>
    <property type="evidence" value="ECO:0007669"/>
    <property type="project" value="UniProtKB-KW"/>
</dbReference>
<protein>
    <submittedName>
        <fullName evidence="4">Putative dehydrogenase</fullName>
    </submittedName>
</protein>
<dbReference type="InterPro" id="IPR050463">
    <property type="entry name" value="Gfo/Idh/MocA_oxidrdct_glycsds"/>
</dbReference>
<evidence type="ECO:0000313" key="4">
    <source>
        <dbReference type="EMBL" id="NIJ14855.1"/>
    </source>
</evidence>
<evidence type="ECO:0000259" key="2">
    <source>
        <dbReference type="Pfam" id="PF01408"/>
    </source>
</evidence>
<dbReference type="Gene3D" id="3.40.50.720">
    <property type="entry name" value="NAD(P)-binding Rossmann-like Domain"/>
    <property type="match status" value="1"/>
</dbReference>
<evidence type="ECO:0000256" key="1">
    <source>
        <dbReference type="ARBA" id="ARBA00023002"/>
    </source>
</evidence>
<keyword evidence="1" id="KW-0560">Oxidoreductase</keyword>
<evidence type="ECO:0000259" key="3">
    <source>
        <dbReference type="Pfam" id="PF22725"/>
    </source>
</evidence>
<dbReference type="PANTHER" id="PTHR43818:SF11">
    <property type="entry name" value="BCDNA.GH03377"/>
    <property type="match status" value="1"/>
</dbReference>
<evidence type="ECO:0000313" key="5">
    <source>
        <dbReference type="Proteomes" id="UP000545493"/>
    </source>
</evidence>
<dbReference type="Pfam" id="PF01408">
    <property type="entry name" value="GFO_IDH_MocA"/>
    <property type="match status" value="1"/>
</dbReference>
<feature type="domain" description="Gfo/Idh/MocA-like oxidoreductase N-terminal" evidence="2">
    <location>
        <begin position="6"/>
        <end position="118"/>
    </location>
</feature>
<dbReference type="EMBL" id="JAAOYM010000003">
    <property type="protein sequence ID" value="NIJ14855.1"/>
    <property type="molecule type" value="Genomic_DNA"/>
</dbReference>
<dbReference type="InterPro" id="IPR000683">
    <property type="entry name" value="Gfo/Idh/MocA-like_OxRdtase_N"/>
</dbReference>
<dbReference type="InterPro" id="IPR055170">
    <property type="entry name" value="GFO_IDH_MocA-like_dom"/>
</dbReference>
<dbReference type="PANTHER" id="PTHR43818">
    <property type="entry name" value="BCDNA.GH03377"/>
    <property type="match status" value="1"/>
</dbReference>
<dbReference type="GO" id="GO:0000166">
    <property type="term" value="F:nucleotide binding"/>
    <property type="evidence" value="ECO:0007669"/>
    <property type="project" value="InterPro"/>
</dbReference>
<accession>A0A7X5UVG1</accession>
<comment type="caution">
    <text evidence="4">The sequence shown here is derived from an EMBL/GenBank/DDBJ whole genome shotgun (WGS) entry which is preliminary data.</text>
</comment>
<dbReference type="Pfam" id="PF22725">
    <property type="entry name" value="GFO_IDH_MocA_C3"/>
    <property type="match status" value="1"/>
</dbReference>
<dbReference type="Proteomes" id="UP000545493">
    <property type="component" value="Unassembled WGS sequence"/>
</dbReference>
<sequence length="295" mass="31293">MRARLGVGLVGAGAWGRTVHAPGLADHPGMRLTGVWTRRPDPAAALAERFGTRVFGSFAELLDSVDAVAFAVPPSIQAELAPQAAAAGKHLILERPLATDLDGARRIADSVGEHGVVALMMLTLRYALQTRDWLAGLAEVGGWAGGSARWLSGALLGEVYGNSPWRHAEGALADIGPHAFDLLDAALGEITCVLAARRDSNDLWHVLLEHSGGATSTVTLTNRLPIRPTVVEFAVYGEPGFRSLAGKPHSQADSYTSLLDDFAAMVASATLDHPCDVRRGVHLQRVIADCLRRLP</sequence>
<dbReference type="Gene3D" id="3.30.360.10">
    <property type="entry name" value="Dihydrodipicolinate Reductase, domain 2"/>
    <property type="match status" value="1"/>
</dbReference>
<dbReference type="SUPFAM" id="SSF51735">
    <property type="entry name" value="NAD(P)-binding Rossmann-fold domains"/>
    <property type="match status" value="1"/>
</dbReference>
<name>A0A7X5UVG1_9PSEU</name>